<reference evidence="4 5" key="1">
    <citation type="journal article" date="2020" name="Antonie Van Leeuwenhoek">
        <title>Rhodopirellula heiligendammensis sp. nov., Rhodopirellula pilleata sp. nov., and Rhodopirellula solitaria sp. nov. isolated from natural or artificial marine surfaces in Northern Germany and California, USA, and emended description of the genus Rhodopirellula.</title>
        <authorList>
            <person name="Kallscheuer N."/>
            <person name="Wiegand S."/>
            <person name="Jogler M."/>
            <person name="Boedeker C."/>
            <person name="Peeters S.H."/>
            <person name="Rast P."/>
            <person name="Heuer A."/>
            <person name="Jetten M.S.M."/>
            <person name="Rohde M."/>
            <person name="Jogler C."/>
        </authorList>
    </citation>
    <scope>NUCLEOTIDE SEQUENCE [LARGE SCALE GENOMIC DNA]</scope>
    <source>
        <strain evidence="4 5">Poly21</strain>
    </source>
</reference>
<evidence type="ECO:0000313" key="5">
    <source>
        <dbReference type="Proteomes" id="UP000319908"/>
    </source>
</evidence>
<evidence type="ECO:0000259" key="3">
    <source>
        <dbReference type="Pfam" id="PF01408"/>
    </source>
</evidence>
<proteinExistence type="inferred from homology"/>
<comment type="caution">
    <text evidence="4">The sequence shown here is derived from an EMBL/GenBank/DDBJ whole genome shotgun (WGS) entry which is preliminary data.</text>
</comment>
<keyword evidence="2" id="KW-0560">Oxidoreductase</keyword>
<dbReference type="InterPro" id="IPR000683">
    <property type="entry name" value="Gfo/Idh/MocA-like_OxRdtase_N"/>
</dbReference>
<evidence type="ECO:0000313" key="4">
    <source>
        <dbReference type="EMBL" id="TWU19045.1"/>
    </source>
</evidence>
<dbReference type="Gene3D" id="3.40.50.720">
    <property type="entry name" value="NAD(P)-binding Rossmann-like Domain"/>
    <property type="match status" value="1"/>
</dbReference>
<name>A0A5C6C4L0_9BACT</name>
<evidence type="ECO:0000256" key="2">
    <source>
        <dbReference type="ARBA" id="ARBA00023002"/>
    </source>
</evidence>
<dbReference type="Proteomes" id="UP000319908">
    <property type="component" value="Unassembled WGS sequence"/>
</dbReference>
<dbReference type="AlphaFoldDB" id="A0A5C6C4L0"/>
<evidence type="ECO:0000256" key="1">
    <source>
        <dbReference type="ARBA" id="ARBA00010928"/>
    </source>
</evidence>
<sequence>MDSHSIRFALFMVCSLVGTVDRAIAERPSTPLRAGIIGMDAHALPWVQIINDPKTTGELAEMKVVAGFPGGSTDIPESMERIAANTQPIADLGVEIVDSIDDLLPKVDVVLMLSIDGRKHLDEANKVFAAGKPVFIDKPVAGSLAEAIEIFRLAQLHQVKCFSSSALRFAPKTVNIGEREKLGEVVGCDQYAPCTLEQHHPDFFWYGIHGVEPLFTIMGSGCVSVSRIHTKGTDMSVGVWQDGRIGTFRGIRDGQRGYGATVFGTQGIVQAGAFEGYEPLIVEIIRFFKTGEPPVTPEQTLEIFAFMEAADESKRRGGAPVTLDSVMQKARSLAAEK</sequence>
<comment type="similarity">
    <text evidence="1">Belongs to the Gfo/Idh/MocA family.</text>
</comment>
<dbReference type="Pfam" id="PF01408">
    <property type="entry name" value="GFO_IDH_MocA"/>
    <property type="match status" value="1"/>
</dbReference>
<gene>
    <name evidence="4" type="ORF">Poly21_12160</name>
</gene>
<dbReference type="PANTHER" id="PTHR43708">
    <property type="entry name" value="CONSERVED EXPRESSED OXIDOREDUCTASE (EUROFUNG)"/>
    <property type="match status" value="1"/>
</dbReference>
<keyword evidence="5" id="KW-1185">Reference proteome</keyword>
<dbReference type="PANTHER" id="PTHR43708:SF5">
    <property type="entry name" value="CONSERVED EXPRESSED OXIDOREDUCTASE (EUROFUNG)-RELATED"/>
    <property type="match status" value="1"/>
</dbReference>
<dbReference type="InterPro" id="IPR036291">
    <property type="entry name" value="NAD(P)-bd_dom_sf"/>
</dbReference>
<organism evidence="4 5">
    <name type="scientific">Allorhodopirellula heiligendammensis</name>
    <dbReference type="NCBI Taxonomy" id="2714739"/>
    <lineage>
        <taxon>Bacteria</taxon>
        <taxon>Pseudomonadati</taxon>
        <taxon>Planctomycetota</taxon>
        <taxon>Planctomycetia</taxon>
        <taxon>Pirellulales</taxon>
        <taxon>Pirellulaceae</taxon>
        <taxon>Allorhodopirellula</taxon>
    </lineage>
</organism>
<dbReference type="GO" id="GO:0000166">
    <property type="term" value="F:nucleotide binding"/>
    <property type="evidence" value="ECO:0007669"/>
    <property type="project" value="InterPro"/>
</dbReference>
<dbReference type="RefSeq" id="WP_302117700.1">
    <property type="nucleotide sequence ID" value="NZ_SJPU01000001.1"/>
</dbReference>
<dbReference type="EMBL" id="SJPU01000001">
    <property type="protein sequence ID" value="TWU19045.1"/>
    <property type="molecule type" value="Genomic_DNA"/>
</dbReference>
<dbReference type="SUPFAM" id="SSF51735">
    <property type="entry name" value="NAD(P)-binding Rossmann-fold domains"/>
    <property type="match status" value="1"/>
</dbReference>
<protein>
    <submittedName>
        <fullName evidence="4">Oxidoreductase family, NAD-binding Rossmann fold</fullName>
    </submittedName>
</protein>
<dbReference type="GO" id="GO:0016491">
    <property type="term" value="F:oxidoreductase activity"/>
    <property type="evidence" value="ECO:0007669"/>
    <property type="project" value="UniProtKB-KW"/>
</dbReference>
<dbReference type="InterPro" id="IPR051317">
    <property type="entry name" value="Gfo/Idh/MocA_oxidoreduct"/>
</dbReference>
<accession>A0A5C6C4L0</accession>
<feature type="domain" description="Gfo/Idh/MocA-like oxidoreductase N-terminal" evidence="3">
    <location>
        <begin position="87"/>
        <end position="162"/>
    </location>
</feature>